<dbReference type="GO" id="GO:0009507">
    <property type="term" value="C:chloroplast"/>
    <property type="evidence" value="ECO:0007669"/>
    <property type="project" value="TreeGrafter"/>
</dbReference>
<evidence type="ECO:0000256" key="1">
    <source>
        <dbReference type="SAM" id="MobiDB-lite"/>
    </source>
</evidence>
<feature type="compositionally biased region" description="Basic and acidic residues" evidence="1">
    <location>
        <begin position="59"/>
        <end position="114"/>
    </location>
</feature>
<organism evidence="2 3">
    <name type="scientific">Tripterygium wilfordii</name>
    <name type="common">Thunder God vine</name>
    <dbReference type="NCBI Taxonomy" id="458696"/>
    <lineage>
        <taxon>Eukaryota</taxon>
        <taxon>Viridiplantae</taxon>
        <taxon>Streptophyta</taxon>
        <taxon>Embryophyta</taxon>
        <taxon>Tracheophyta</taxon>
        <taxon>Spermatophyta</taxon>
        <taxon>Magnoliopsida</taxon>
        <taxon>eudicotyledons</taxon>
        <taxon>Gunneridae</taxon>
        <taxon>Pentapetalae</taxon>
        <taxon>rosids</taxon>
        <taxon>fabids</taxon>
        <taxon>Celastrales</taxon>
        <taxon>Celastraceae</taxon>
        <taxon>Tripterygium</taxon>
    </lineage>
</organism>
<feature type="region of interest" description="Disordered" evidence="1">
    <location>
        <begin position="236"/>
        <end position="322"/>
    </location>
</feature>
<feature type="compositionally biased region" description="Polar residues" evidence="1">
    <location>
        <begin position="279"/>
        <end position="298"/>
    </location>
</feature>
<protein>
    <submittedName>
        <fullName evidence="2">Uncharacterized protein</fullName>
    </submittedName>
</protein>
<gene>
    <name evidence="2" type="ORF">HS088_TW20G00479</name>
</gene>
<dbReference type="OrthoDB" id="1922268at2759"/>
<keyword evidence="3" id="KW-1185">Reference proteome</keyword>
<feature type="compositionally biased region" description="Polar residues" evidence="1">
    <location>
        <begin position="46"/>
        <end position="55"/>
    </location>
</feature>
<dbReference type="AlphaFoldDB" id="A0A7J7C7K0"/>
<feature type="compositionally biased region" description="Low complexity" evidence="1">
    <location>
        <begin position="299"/>
        <end position="308"/>
    </location>
</feature>
<name>A0A7J7C7K0_TRIWF</name>
<evidence type="ECO:0000313" key="2">
    <source>
        <dbReference type="EMBL" id="KAF5730109.1"/>
    </source>
</evidence>
<comment type="caution">
    <text evidence="2">The sequence shown here is derived from an EMBL/GenBank/DDBJ whole genome shotgun (WGS) entry which is preliminary data.</text>
</comment>
<sequence>MVAISLYRGNLHRVPDVPRRWLMPNPKISLKNFKFLLQRRSTALSRLRSNTSSSCGPIKTEHSEPPIENCQKEHGEGTSKNEDSTREGKELRESDAVKLADASDAKSEAPDKAPDTATDDGNLQVANLETTNKVEILDAKGKRKREIEEKLQVLNSKKHNLVLVLKQILNVEEELKRRNGTPGVGIHPSGAPLGGATNESGSMDRLVASRMISEANLSCDMEGGEADQNVHSRHMLRMSSTSPSSESPLRRASNGVPHATRATSLGTAGSPSRFAPTVHQGNPSNLPSVSVSGTNYIMSSPSPAASGGTSVFRENRLPSPWN</sequence>
<reference evidence="2 3" key="1">
    <citation type="journal article" date="2020" name="Nat. Commun.">
        <title>Genome of Tripterygium wilfordii and identification of cytochrome P450 involved in triptolide biosynthesis.</title>
        <authorList>
            <person name="Tu L."/>
            <person name="Su P."/>
            <person name="Zhang Z."/>
            <person name="Gao L."/>
            <person name="Wang J."/>
            <person name="Hu T."/>
            <person name="Zhou J."/>
            <person name="Zhang Y."/>
            <person name="Zhao Y."/>
            <person name="Liu Y."/>
            <person name="Song Y."/>
            <person name="Tong Y."/>
            <person name="Lu Y."/>
            <person name="Yang J."/>
            <person name="Xu C."/>
            <person name="Jia M."/>
            <person name="Peters R.J."/>
            <person name="Huang L."/>
            <person name="Gao W."/>
        </authorList>
    </citation>
    <scope>NUCLEOTIDE SEQUENCE [LARGE SCALE GENOMIC DNA]</scope>
    <source>
        <strain evidence="3">cv. XIE 37</strain>
        <tissue evidence="2">Leaf</tissue>
    </source>
</reference>
<dbReference type="InParanoid" id="A0A7J7C7K0"/>
<dbReference type="PANTHER" id="PTHR36764">
    <property type="entry name" value="TRNA (ILE)-LYSIDINE SYNTHASE"/>
    <property type="match status" value="1"/>
</dbReference>
<feature type="compositionally biased region" description="Polar residues" evidence="1">
    <location>
        <begin position="261"/>
        <end position="270"/>
    </location>
</feature>
<evidence type="ECO:0000313" key="3">
    <source>
        <dbReference type="Proteomes" id="UP000593562"/>
    </source>
</evidence>
<dbReference type="PANTHER" id="PTHR36764:SF1">
    <property type="entry name" value="TRNA (ILE)-LYSIDINE SYNTHASE"/>
    <property type="match status" value="1"/>
</dbReference>
<proteinExistence type="predicted"/>
<feature type="region of interest" description="Disordered" evidence="1">
    <location>
        <begin position="46"/>
        <end position="123"/>
    </location>
</feature>
<dbReference type="EMBL" id="JAAARO010000020">
    <property type="protein sequence ID" value="KAF5730109.1"/>
    <property type="molecule type" value="Genomic_DNA"/>
</dbReference>
<dbReference type="FunCoup" id="A0A7J7C7K0">
    <property type="interactions" value="2715"/>
</dbReference>
<accession>A0A7J7C7K0</accession>
<dbReference type="Proteomes" id="UP000593562">
    <property type="component" value="Unassembled WGS sequence"/>
</dbReference>